<feature type="domain" description="DUF6677" evidence="2">
    <location>
        <begin position="15"/>
        <end position="112"/>
    </location>
</feature>
<dbReference type="RefSeq" id="WP_054401740.1">
    <property type="nucleotide sequence ID" value="NZ_LIUT01000001.1"/>
</dbReference>
<feature type="transmembrane region" description="Helical" evidence="1">
    <location>
        <begin position="337"/>
        <end position="354"/>
    </location>
</feature>
<evidence type="ECO:0000256" key="1">
    <source>
        <dbReference type="SAM" id="Phobius"/>
    </source>
</evidence>
<evidence type="ECO:0000313" key="3">
    <source>
        <dbReference type="EMBL" id="KOR88831.1"/>
    </source>
</evidence>
<gene>
    <name evidence="3" type="ORF">AM231_06425</name>
</gene>
<name>A0A0M1P2X2_9BACL</name>
<organism evidence="3 4">
    <name type="scientific">Paenibacillus solani</name>
    <dbReference type="NCBI Taxonomy" id="1705565"/>
    <lineage>
        <taxon>Bacteria</taxon>
        <taxon>Bacillati</taxon>
        <taxon>Bacillota</taxon>
        <taxon>Bacilli</taxon>
        <taxon>Bacillales</taxon>
        <taxon>Paenibacillaceae</taxon>
        <taxon>Paenibacillus</taxon>
    </lineage>
</organism>
<comment type="caution">
    <text evidence="3">The sequence shown here is derived from an EMBL/GenBank/DDBJ whole genome shotgun (WGS) entry which is preliminary data.</text>
</comment>
<proteinExistence type="predicted"/>
<dbReference type="EMBL" id="LIUT01000001">
    <property type="protein sequence ID" value="KOR88831.1"/>
    <property type="molecule type" value="Genomic_DNA"/>
</dbReference>
<feature type="transmembrane region" description="Helical" evidence="1">
    <location>
        <begin position="247"/>
        <end position="266"/>
    </location>
</feature>
<keyword evidence="1" id="KW-1133">Transmembrane helix</keyword>
<feature type="transmembrane region" description="Helical" evidence="1">
    <location>
        <begin position="132"/>
        <end position="150"/>
    </location>
</feature>
<dbReference type="Pfam" id="PF20382">
    <property type="entry name" value="DUF6677"/>
    <property type="match status" value="1"/>
</dbReference>
<keyword evidence="4" id="KW-1185">Reference proteome</keyword>
<sequence length="364" mass="41220">MQPQRNKGFAFILNILPGLGHYYWGRKGRALLYPFLFFGCLFGGFMLGIMAGAEQVFVLGLLGAIMFWGISMLDLLIALIRYNPVTIIRDEFGRPMEIRQEKSDESERFYTILLSFIPGLGHFQLGLMQRGLSFLIAFFGLGTILLFLTGLTNQTVFLLFLGMLPIIWLYCMFDVVQLVHRKQAGEFIEDRTLFDELESGRDSGRRSKVVATLLSAFPGAGQMYLGLQKRGLQLMVLFLGSIYVLDVLKLSLFLFLIPLIWFYAFFDGLQQVSRYGREPLRDSPIISGAGNHQRWLGLGLLILGIYFVFTSVILPYLNTLFPDIHHYSFIGEYLKTGIIAVLLIGGGIKLMAGSKKDSMKRERL</sequence>
<feature type="transmembrane region" description="Helical" evidence="1">
    <location>
        <begin position="156"/>
        <end position="173"/>
    </location>
</feature>
<protein>
    <recommendedName>
        <fullName evidence="2">DUF6677 domain-containing protein</fullName>
    </recommendedName>
</protein>
<evidence type="ECO:0000313" key="4">
    <source>
        <dbReference type="Proteomes" id="UP000036932"/>
    </source>
</evidence>
<dbReference type="AlphaFoldDB" id="A0A0M1P2X2"/>
<dbReference type="InterPro" id="IPR046499">
    <property type="entry name" value="DUF6677"/>
</dbReference>
<keyword evidence="1" id="KW-0812">Transmembrane</keyword>
<evidence type="ECO:0000259" key="2">
    <source>
        <dbReference type="Pfam" id="PF20382"/>
    </source>
</evidence>
<reference evidence="4" key="1">
    <citation type="submission" date="2015-08" db="EMBL/GenBank/DDBJ databases">
        <title>Genome sequencing project for genomic taxonomy and phylogenomics of Bacillus-like bacteria.</title>
        <authorList>
            <person name="Liu B."/>
            <person name="Wang J."/>
            <person name="Zhu Y."/>
            <person name="Liu G."/>
            <person name="Chen Q."/>
            <person name="Chen Z."/>
            <person name="Lan J."/>
            <person name="Che J."/>
            <person name="Ge C."/>
            <person name="Shi H."/>
            <person name="Pan Z."/>
            <person name="Liu X."/>
        </authorList>
    </citation>
    <scope>NUCLEOTIDE SEQUENCE [LARGE SCALE GENOMIC DNA]</scope>
    <source>
        <strain evidence="4">FJAT-22460</strain>
    </source>
</reference>
<feature type="transmembrane region" description="Helical" evidence="1">
    <location>
        <begin position="295"/>
        <end position="317"/>
    </location>
</feature>
<feature type="transmembrane region" description="Helical" evidence="1">
    <location>
        <begin position="209"/>
        <end position="227"/>
    </location>
</feature>
<keyword evidence="1" id="KW-0472">Membrane</keyword>
<feature type="transmembrane region" description="Helical" evidence="1">
    <location>
        <begin position="57"/>
        <end position="80"/>
    </location>
</feature>
<feature type="transmembrane region" description="Helical" evidence="1">
    <location>
        <begin position="31"/>
        <end position="51"/>
    </location>
</feature>
<dbReference type="Proteomes" id="UP000036932">
    <property type="component" value="Unassembled WGS sequence"/>
</dbReference>
<dbReference type="PATRIC" id="fig|1705565.3.peg.3188"/>
<dbReference type="OrthoDB" id="82335at2"/>
<accession>A0A0M1P2X2</accession>